<evidence type="ECO:0000256" key="4">
    <source>
        <dbReference type="ARBA" id="ARBA00023136"/>
    </source>
</evidence>
<dbReference type="InterPro" id="IPR001129">
    <property type="entry name" value="Membr-assoc_MAPEG"/>
</dbReference>
<sequence>MGHGIFTLFGIIYPINFFLAVTTVKSAVSSDLVDIIRYALPQHTHWIDDSDLAVGCVGLSLLMAYALVSVASGIQAMRPEGYDNHYGRFQMSRAKPGLGLRMYASHYNALECFTMFSIAVILGNLRGMDAHLLANLSLVVILARKNYHIFHILDFAILRSIAFDTAFMAILTIMMEAALPGNSVVKFMTSESWTLPSLYNIS</sequence>
<dbReference type="PANTHER" id="PTHR35371:SF1">
    <property type="entry name" value="BLR7753 PROTEIN"/>
    <property type="match status" value="1"/>
</dbReference>
<dbReference type="InParanoid" id="C5KNG1"/>
<dbReference type="InterPro" id="IPR023352">
    <property type="entry name" value="MAPEG-like_dom_sf"/>
</dbReference>
<dbReference type="EMBL" id="GG674604">
    <property type="protein sequence ID" value="EER13976.1"/>
    <property type="molecule type" value="Genomic_DNA"/>
</dbReference>
<proteinExistence type="predicted"/>
<feature type="transmembrane region" description="Helical" evidence="5">
    <location>
        <begin position="5"/>
        <end position="24"/>
    </location>
</feature>
<dbReference type="Proteomes" id="UP000007800">
    <property type="component" value="Unassembled WGS sequence"/>
</dbReference>
<evidence type="ECO:0000256" key="1">
    <source>
        <dbReference type="ARBA" id="ARBA00004370"/>
    </source>
</evidence>
<reference evidence="6 7" key="1">
    <citation type="submission" date="2008-07" db="EMBL/GenBank/DDBJ databases">
        <authorList>
            <person name="El-Sayed N."/>
            <person name="Caler E."/>
            <person name="Inman J."/>
            <person name="Amedeo P."/>
            <person name="Hass B."/>
            <person name="Wortman J."/>
        </authorList>
    </citation>
    <scope>NUCLEOTIDE SEQUENCE [LARGE SCALE GENOMIC DNA]</scope>
    <source>
        <strain evidence="7">ATCC 50983 / TXsc</strain>
    </source>
</reference>
<keyword evidence="2 5" id="KW-0812">Transmembrane</keyword>
<evidence type="ECO:0000256" key="2">
    <source>
        <dbReference type="ARBA" id="ARBA00022692"/>
    </source>
</evidence>
<name>C5KNG1_PERM5</name>
<evidence type="ECO:0000256" key="5">
    <source>
        <dbReference type="SAM" id="Phobius"/>
    </source>
</evidence>
<feature type="transmembrane region" description="Helical" evidence="5">
    <location>
        <begin position="52"/>
        <end position="77"/>
    </location>
</feature>
<evidence type="ECO:0000313" key="7">
    <source>
        <dbReference type="Proteomes" id="UP000007800"/>
    </source>
</evidence>
<keyword evidence="7" id="KW-1185">Reference proteome</keyword>
<dbReference type="Pfam" id="PF01124">
    <property type="entry name" value="MAPEG"/>
    <property type="match status" value="1"/>
</dbReference>
<dbReference type="PANTHER" id="PTHR35371">
    <property type="entry name" value="INNER MEMBRANE PROTEIN"/>
    <property type="match status" value="1"/>
</dbReference>
<dbReference type="Gene3D" id="1.20.120.550">
    <property type="entry name" value="Membrane associated eicosanoid/glutathione metabolism-like domain"/>
    <property type="match status" value="1"/>
</dbReference>
<dbReference type="GO" id="GO:0016020">
    <property type="term" value="C:membrane"/>
    <property type="evidence" value="ECO:0007669"/>
    <property type="project" value="UniProtKB-SubCell"/>
</dbReference>
<dbReference type="GeneID" id="9059691"/>
<dbReference type="OrthoDB" id="2122304at2759"/>
<organism evidence="7">
    <name type="scientific">Perkinsus marinus (strain ATCC 50983 / TXsc)</name>
    <dbReference type="NCBI Taxonomy" id="423536"/>
    <lineage>
        <taxon>Eukaryota</taxon>
        <taxon>Sar</taxon>
        <taxon>Alveolata</taxon>
        <taxon>Perkinsozoa</taxon>
        <taxon>Perkinsea</taxon>
        <taxon>Perkinsida</taxon>
        <taxon>Perkinsidae</taxon>
        <taxon>Perkinsus</taxon>
    </lineage>
</organism>
<keyword evidence="3 5" id="KW-1133">Transmembrane helix</keyword>
<dbReference type="AlphaFoldDB" id="C5KNG1"/>
<keyword evidence="4 5" id="KW-0472">Membrane</keyword>
<accession>C5KNG1</accession>
<dbReference type="SUPFAM" id="SSF161084">
    <property type="entry name" value="MAPEG domain-like"/>
    <property type="match status" value="1"/>
</dbReference>
<evidence type="ECO:0000256" key="3">
    <source>
        <dbReference type="ARBA" id="ARBA00022989"/>
    </source>
</evidence>
<gene>
    <name evidence="6" type="ORF">Pmar_PMAR022508</name>
</gene>
<protein>
    <submittedName>
        <fullName evidence="6">Uncharacterized protein</fullName>
    </submittedName>
</protein>
<evidence type="ECO:0000313" key="6">
    <source>
        <dbReference type="EMBL" id="EER13976.1"/>
    </source>
</evidence>
<comment type="subcellular location">
    <subcellularLocation>
        <location evidence="1">Membrane</location>
    </subcellularLocation>
</comment>
<feature type="transmembrane region" description="Helical" evidence="5">
    <location>
        <begin position="156"/>
        <end position="179"/>
    </location>
</feature>
<dbReference type="RefSeq" id="XP_002782181.1">
    <property type="nucleotide sequence ID" value="XM_002782135.1"/>
</dbReference>